<dbReference type="InterPro" id="IPR027794">
    <property type="entry name" value="tRNase_Z_dom"/>
</dbReference>
<dbReference type="GO" id="GO:1990180">
    <property type="term" value="P:mitochondrial tRNA 3'-end processing"/>
    <property type="evidence" value="ECO:0007669"/>
    <property type="project" value="TreeGrafter"/>
</dbReference>
<reference evidence="16" key="1">
    <citation type="submission" date="2022-07" db="EMBL/GenBank/DDBJ databases">
        <title>Phylogenomic reconstructions and comparative analyses of Kickxellomycotina fungi.</title>
        <authorList>
            <person name="Reynolds N.K."/>
            <person name="Stajich J.E."/>
            <person name="Barry K."/>
            <person name="Grigoriev I.V."/>
            <person name="Crous P."/>
            <person name="Smith M.E."/>
        </authorList>
    </citation>
    <scope>NUCLEOTIDE SEQUENCE</scope>
    <source>
        <strain evidence="16">NRRL 1566</strain>
    </source>
</reference>
<feature type="transmembrane region" description="Helical" evidence="13">
    <location>
        <begin position="442"/>
        <end position="466"/>
    </location>
</feature>
<feature type="transmembrane region" description="Helical" evidence="13">
    <location>
        <begin position="486"/>
        <end position="505"/>
    </location>
</feature>
<dbReference type="SUPFAM" id="SSF103473">
    <property type="entry name" value="MFS general substrate transporter"/>
    <property type="match status" value="1"/>
</dbReference>
<dbReference type="InterPro" id="IPR047151">
    <property type="entry name" value="RNZ2-like"/>
</dbReference>
<keyword evidence="13" id="KW-0812">Transmembrane</keyword>
<evidence type="ECO:0000256" key="1">
    <source>
        <dbReference type="ARBA" id="ARBA00000402"/>
    </source>
</evidence>
<dbReference type="Pfam" id="PF12706">
    <property type="entry name" value="Lactamase_B_2"/>
    <property type="match status" value="1"/>
</dbReference>
<sequence length="1613" mass="178159">MKIIEELASEVVFDNSPQNGKFRSFREMLMNYYLNTEYYRTPLKIRQDQWIFFGLVRCRAWMIIPVAVVSQFCLGSLYAWSIFNKPIDRHIYNDPEANRAQITFYIALGMLGAAGAIFGPWIESHSPRMCAILAACVFFSGHCTAALGLACKEIGMLYFGYGFIGGVGLGIGYVATIDAVIKWYPSSRGFASGLAVSGFGSGAVAFSNINAALLRKFTVPQAFAILGTINLVIMLLCAMLMRPPPPGHNLPGVAIEMMDQSVTDINYLQHQSVQQTIKGKSTTIAGQTITVGSNSGDPVLIIPLSQALSSIDFWLLWMAFFVNLVFGVVIISNLASMSTNMFGTDIPAPVTTIVTIEGVFNAGGRLIMGWFSDWTGRRRTFLFVISLQIIIVACLIIIIPQKMFWSYVVLVWLATLCYGGGVGVIAATLADMFGAPNMSACHGVILTGWSVAAIGGGLTYTGIVSYLTGSAGYTLRDPYVYVFNQYWIITLLVAGWFALLMIRVTPRDRMFPRVRGQIFCHPLAGFIIRLVRGTDQHGLHDYEFLAATIGDVKPSNTDIESSTSINSHSNNDTADNKHHQIGLKLEEIDLSHEVLAYPEPETNLNKANDTITISTYMNNDSTMGSKQQKREAFNYIAQDRNSVVSGEFGEESSCVQLMYETPPVRRCLVLFKKWRLELVSSEEVATVWRIYPLKMKWGVQVVKPTTYNTESTSILLQFSSGRYLFNCGEGTQRLSFENKTRISKLTAVFLTRVDWENMGGLPGMLLTLADTGSRNMTICGGPNLTHAMAATRHFILRNDMGVGVKELRDSDAAAVFTDENITVTPVHIYPDGYKPNEQEKGADNSEAAAIRKQLLQRAFGIQSESELQQNAGKKRREPQPQQKKKGYYGQQCKEAALEALLQKLEQQGEDTAKKRTRSFDHDSKQLNNSEMMLPPTVPTPVALCYMVEGPEVPGKFDVNAAKALGLKPGPIFSRLVKGETITMPDGKTISPEQCVGPTRPSGIVLIIDCPSVAFIDSLTSSMKFAPFFGEGAEATDKQQRLRLIVHSLGAGVAQDLRYKTWAARFPPHVHHMLSAPEFIADNYPFQRHLRIHSSMTAVDPHTYIQPQATNKAELPLNSFIDSKNLILPSSMVTFDIEPKPKLDESAVTPLLTPQEMRAKIQPDYSSSMAVQPPANDDDLIVCPIGTGSSVPSTYRNVSGNIVSIKGYGGIILDCGESTASLLKRFLGYPQRNHNNARIQQSYKEFMQSLRLLYVSHMHADHHLGAIQLLHDWSQQTAHMNPRPRLTILAPARFWAWLEDYSGVQDVGLHRLDFINCSDIRYVDPSSEHSGRPNVANWFRSERALNKLKADLGLANVSTCSVIHCPWAYGVSLTHSSGWKLVYSGDTRPCGNLVALGRAGNKPPTILLHEATLPDDLRQDAVAKRHSTVSEAVAMALGMGAENLLLTHFSQRCLTLPRWYYANIAQVKVSRYGVLATNNSLAANCKQSVDSGAEVDEKTDIMDMSLDNKPVDVKVAYEAELSESSSDFGETASKEIMRSLKVASAFDLSAYGPSDIVRYKANVVKLKKAMFEEMKLFIAEEDSEKSEEISVDTKKASAKTSKKGIGKAQRVKAK</sequence>
<dbReference type="Proteomes" id="UP001139887">
    <property type="component" value="Unassembled WGS sequence"/>
</dbReference>
<evidence type="ECO:0000259" key="14">
    <source>
        <dbReference type="Pfam" id="PF12706"/>
    </source>
</evidence>
<feature type="domain" description="tRNase Z endonuclease" evidence="15">
    <location>
        <begin position="700"/>
        <end position="760"/>
    </location>
</feature>
<evidence type="ECO:0000256" key="8">
    <source>
        <dbReference type="ARBA" id="ARBA00022723"/>
    </source>
</evidence>
<feature type="transmembrane region" description="Helical" evidence="13">
    <location>
        <begin position="346"/>
        <end position="368"/>
    </location>
</feature>
<feature type="transmembrane region" description="Helical" evidence="13">
    <location>
        <begin position="102"/>
        <end position="122"/>
    </location>
</feature>
<gene>
    <name evidence="16" type="ORF">IWW36_001247</name>
</gene>
<dbReference type="Gene3D" id="1.20.1250.20">
    <property type="entry name" value="MFS general substrate transporter like domains"/>
    <property type="match status" value="2"/>
</dbReference>
<dbReference type="CDD" id="cd07718">
    <property type="entry name" value="RNaseZ_ELAC1_ELAC2-C-term-like_MBL-fold"/>
    <property type="match status" value="1"/>
</dbReference>
<comment type="subcellular location">
    <subcellularLocation>
        <location evidence="3">Membrane</location>
        <topology evidence="3">Multi-pass membrane protein</topology>
    </subcellularLocation>
</comment>
<evidence type="ECO:0000313" key="17">
    <source>
        <dbReference type="Proteomes" id="UP001139887"/>
    </source>
</evidence>
<evidence type="ECO:0000313" key="16">
    <source>
        <dbReference type="EMBL" id="KAJ2851226.1"/>
    </source>
</evidence>
<feature type="transmembrane region" description="Helical" evidence="13">
    <location>
        <begin position="405"/>
        <end position="430"/>
    </location>
</feature>
<feature type="region of interest" description="Disordered" evidence="12">
    <location>
        <begin position="865"/>
        <end position="888"/>
    </location>
</feature>
<feature type="transmembrane region" description="Helical" evidence="13">
    <location>
        <begin position="129"/>
        <end position="150"/>
    </location>
</feature>
<evidence type="ECO:0000256" key="10">
    <source>
        <dbReference type="ARBA" id="ARBA00022801"/>
    </source>
</evidence>
<comment type="catalytic activity">
    <reaction evidence="1">
        <text>Endonucleolytic cleavage of RNA, removing extra 3' nucleotides from tRNA precursor, generating 3' termini of tRNAs. A 3'-hydroxy group is left at the tRNA terminus and a 5'-phosphoryl group is left at the trailer molecule.</text>
        <dbReference type="EC" id="3.1.26.11"/>
    </reaction>
</comment>
<protein>
    <recommendedName>
        <fullName evidence="5">ribonuclease Z</fullName>
        <ecNumber evidence="5">3.1.26.11</ecNumber>
    </recommendedName>
</protein>
<evidence type="ECO:0000256" key="12">
    <source>
        <dbReference type="SAM" id="MobiDB-lite"/>
    </source>
</evidence>
<dbReference type="InterPro" id="IPR011701">
    <property type="entry name" value="MFS"/>
</dbReference>
<feature type="compositionally biased region" description="Polar residues" evidence="12">
    <location>
        <begin position="556"/>
        <end position="573"/>
    </location>
</feature>
<dbReference type="GO" id="GO:0022857">
    <property type="term" value="F:transmembrane transporter activity"/>
    <property type="evidence" value="ECO:0007669"/>
    <property type="project" value="InterPro"/>
</dbReference>
<feature type="transmembrane region" description="Helical" evidence="13">
    <location>
        <begin position="189"/>
        <end position="209"/>
    </location>
</feature>
<feature type="domain" description="Metallo-beta-lactamase" evidence="14">
    <location>
        <begin position="1234"/>
        <end position="1448"/>
    </location>
</feature>
<evidence type="ECO:0000256" key="11">
    <source>
        <dbReference type="ARBA" id="ARBA00022833"/>
    </source>
</evidence>
<dbReference type="CDD" id="cd17353">
    <property type="entry name" value="MFS_OFA_like"/>
    <property type="match status" value="1"/>
</dbReference>
<dbReference type="InterPro" id="IPR001279">
    <property type="entry name" value="Metallo-B-lactamas"/>
</dbReference>
<accession>A0A9W8IE66</accession>
<evidence type="ECO:0000256" key="7">
    <source>
        <dbReference type="ARBA" id="ARBA00022722"/>
    </source>
</evidence>
<proteinExistence type="inferred from homology"/>
<dbReference type="Gene3D" id="3.60.15.10">
    <property type="entry name" value="Ribonuclease Z/Hydroxyacylglutathione hydrolase-like"/>
    <property type="match status" value="2"/>
</dbReference>
<evidence type="ECO:0000256" key="6">
    <source>
        <dbReference type="ARBA" id="ARBA00022694"/>
    </source>
</evidence>
<feature type="transmembrane region" description="Helical" evidence="13">
    <location>
        <begin position="380"/>
        <end position="399"/>
    </location>
</feature>
<feature type="compositionally biased region" description="Basic residues" evidence="12">
    <location>
        <begin position="1595"/>
        <end position="1613"/>
    </location>
</feature>
<keyword evidence="13" id="KW-0472">Membrane</keyword>
<evidence type="ECO:0000256" key="3">
    <source>
        <dbReference type="ARBA" id="ARBA00004141"/>
    </source>
</evidence>
<keyword evidence="8" id="KW-0479">Metal-binding</keyword>
<dbReference type="InterPro" id="IPR036259">
    <property type="entry name" value="MFS_trans_sf"/>
</dbReference>
<dbReference type="Pfam" id="PF07690">
    <property type="entry name" value="MFS_1"/>
    <property type="match status" value="1"/>
</dbReference>
<comment type="caution">
    <text evidence="16">The sequence shown here is derived from an EMBL/GenBank/DDBJ whole genome shotgun (WGS) entry which is preliminary data.</text>
</comment>
<comment type="cofactor">
    <cofactor evidence="2">
        <name>Zn(2+)</name>
        <dbReference type="ChEBI" id="CHEBI:29105"/>
    </cofactor>
</comment>
<evidence type="ECO:0000256" key="5">
    <source>
        <dbReference type="ARBA" id="ARBA00012477"/>
    </source>
</evidence>
<dbReference type="GO" id="GO:0042781">
    <property type="term" value="F:3'-tRNA processing endoribonuclease activity"/>
    <property type="evidence" value="ECO:0007669"/>
    <property type="project" value="UniProtKB-EC"/>
</dbReference>
<keyword evidence="7" id="KW-0540">Nuclease</keyword>
<feature type="transmembrane region" description="Helical" evidence="13">
    <location>
        <begin position="313"/>
        <end position="334"/>
    </location>
</feature>
<keyword evidence="11" id="KW-0862">Zinc</keyword>
<dbReference type="GO" id="GO:0016020">
    <property type="term" value="C:membrane"/>
    <property type="evidence" value="ECO:0007669"/>
    <property type="project" value="UniProtKB-SubCell"/>
</dbReference>
<keyword evidence="9" id="KW-0255">Endonuclease</keyword>
<feature type="compositionally biased region" description="Basic and acidic residues" evidence="12">
    <location>
        <begin position="1585"/>
        <end position="1594"/>
    </location>
</feature>
<keyword evidence="10" id="KW-0378">Hydrolase</keyword>
<feature type="compositionally biased region" description="Basic residues" evidence="12">
    <location>
        <begin position="872"/>
        <end position="886"/>
    </location>
</feature>
<dbReference type="GO" id="GO:0046872">
    <property type="term" value="F:metal ion binding"/>
    <property type="evidence" value="ECO:0007669"/>
    <property type="project" value="UniProtKB-KW"/>
</dbReference>
<feature type="transmembrane region" description="Helical" evidence="13">
    <location>
        <begin position="60"/>
        <end position="82"/>
    </location>
</feature>
<keyword evidence="6" id="KW-0819">tRNA processing</keyword>
<evidence type="ECO:0000256" key="4">
    <source>
        <dbReference type="ARBA" id="ARBA00007823"/>
    </source>
</evidence>
<evidence type="ECO:0000259" key="15">
    <source>
        <dbReference type="Pfam" id="PF13691"/>
    </source>
</evidence>
<dbReference type="EMBL" id="JANBUW010000015">
    <property type="protein sequence ID" value="KAJ2851226.1"/>
    <property type="molecule type" value="Genomic_DNA"/>
</dbReference>
<comment type="similarity">
    <text evidence="4">Belongs to the RNase Z family.</text>
</comment>
<keyword evidence="17" id="KW-1185">Reference proteome</keyword>
<feature type="transmembrane region" description="Helical" evidence="13">
    <location>
        <begin position="156"/>
        <end position="177"/>
    </location>
</feature>
<name>A0A9W8IE66_9FUNG</name>
<dbReference type="SUPFAM" id="SSF56281">
    <property type="entry name" value="Metallo-hydrolase/oxidoreductase"/>
    <property type="match status" value="2"/>
</dbReference>
<keyword evidence="13" id="KW-1133">Transmembrane helix</keyword>
<dbReference type="PANTHER" id="PTHR12553">
    <property type="entry name" value="ZINC PHOSPHODIESTERASE ELAC PROTEIN 2"/>
    <property type="match status" value="1"/>
</dbReference>
<dbReference type="EC" id="3.1.26.11" evidence="5"/>
<evidence type="ECO:0000256" key="2">
    <source>
        <dbReference type="ARBA" id="ARBA00001947"/>
    </source>
</evidence>
<dbReference type="PANTHER" id="PTHR12553:SF49">
    <property type="entry name" value="ZINC PHOSPHODIESTERASE ELAC PROTEIN 2"/>
    <property type="match status" value="1"/>
</dbReference>
<feature type="region of interest" description="Disordered" evidence="12">
    <location>
        <begin position="1580"/>
        <end position="1613"/>
    </location>
</feature>
<evidence type="ECO:0000256" key="9">
    <source>
        <dbReference type="ARBA" id="ARBA00022759"/>
    </source>
</evidence>
<dbReference type="Pfam" id="PF13691">
    <property type="entry name" value="Lactamase_B_4"/>
    <property type="match status" value="1"/>
</dbReference>
<organism evidence="16 17">
    <name type="scientific">Coemansia brasiliensis</name>
    <dbReference type="NCBI Taxonomy" id="2650707"/>
    <lineage>
        <taxon>Eukaryota</taxon>
        <taxon>Fungi</taxon>
        <taxon>Fungi incertae sedis</taxon>
        <taxon>Zoopagomycota</taxon>
        <taxon>Kickxellomycotina</taxon>
        <taxon>Kickxellomycetes</taxon>
        <taxon>Kickxellales</taxon>
        <taxon>Kickxellaceae</taxon>
        <taxon>Coemansia</taxon>
    </lineage>
</organism>
<feature type="transmembrane region" description="Helical" evidence="13">
    <location>
        <begin position="221"/>
        <end position="241"/>
    </location>
</feature>
<dbReference type="GO" id="GO:0005739">
    <property type="term" value="C:mitochondrion"/>
    <property type="evidence" value="ECO:0007669"/>
    <property type="project" value="TreeGrafter"/>
</dbReference>
<dbReference type="OrthoDB" id="527344at2759"/>
<evidence type="ECO:0000256" key="13">
    <source>
        <dbReference type="SAM" id="Phobius"/>
    </source>
</evidence>
<feature type="region of interest" description="Disordered" evidence="12">
    <location>
        <begin position="556"/>
        <end position="577"/>
    </location>
</feature>
<dbReference type="InterPro" id="IPR036866">
    <property type="entry name" value="RibonucZ/Hydroxyglut_hydro"/>
</dbReference>